<dbReference type="Gene3D" id="1.20.1560.10">
    <property type="entry name" value="ABC transporter type 1, transmembrane domain"/>
    <property type="match status" value="1"/>
</dbReference>
<dbReference type="AlphaFoldDB" id="A0AAP9EV24"/>
<dbReference type="InterPro" id="IPR011527">
    <property type="entry name" value="ABC1_TM_dom"/>
</dbReference>
<keyword evidence="6 7" id="KW-0472">Membrane</keyword>
<sequence>MLHDLQFGFGRKVPVILQSEAAECGLACLAMIMGYYGHPIDIATFRRQQGSSSRGATLQDLVRTASHVGLTSRAVRLEIEELDKLILPCVLHWSMNHFIVLVEHSEKQVTIHDPARGRRVVGKAELSKEFTGVALEASPSERFEKKDERNTLKLSEMFHHVRGLRPALTYLFFLSLGLEIIALISPMVSQVIIDEVLVTGDHDLLITVICSMIILILLQMIIASVRSWAVVMFASRVSLKWNGSLFEHLSRLPLEYFSHRHIGDVISRFGSLATIQRTLTTDLVQSLLDGIMAIGMGVMLFLYGGWLGAIACIAISLDILLRLFTYGTYRRTSEEAVIQDAKGQTHFIETLRNMATVKLLNLRERRQTAWLNNVIDSMNIRLRLQRFDLVFGRLADMIFTADRLIMLALGASMVMRGHMSVGMLVAFLSYKDQFAGRVSNLINTGFKVRMLSIQTDRLSDIVMTEPEPQGVMADTTHLSESSRAGLKVRNLSARYSTDGPWIFRRLSFDIPAGQSTAIIGPSGCGKTTLLKVLMGLQKPEEGEIFVDGIDIRTLTLDAYRSMISGVLQDDGLFSGSIAENICGFSDNPNQVLIVECAKRAAIHDDIQRMPMRYEALVGDMGSTLSGGQKQRILLARSLYRTPQILFLDEATSHLDEATEATVADALRKINATRVIIAHRPATIAHADLVINLGDIKCSEEEICSI</sequence>
<feature type="transmembrane region" description="Helical" evidence="7">
    <location>
        <begin position="205"/>
        <end position="231"/>
    </location>
</feature>
<keyword evidence="3" id="KW-0547">Nucleotide-binding</keyword>
<dbReference type="GO" id="GO:0016887">
    <property type="term" value="F:ATP hydrolysis activity"/>
    <property type="evidence" value="ECO:0007669"/>
    <property type="project" value="InterPro"/>
</dbReference>
<dbReference type="InterPro" id="IPR003593">
    <property type="entry name" value="AAA+_ATPase"/>
</dbReference>
<dbReference type="PROSITE" id="PS00211">
    <property type="entry name" value="ABC_TRANSPORTER_1"/>
    <property type="match status" value="1"/>
</dbReference>
<reference evidence="11 12" key="1">
    <citation type="submission" date="2019-08" db="EMBL/GenBank/DDBJ databases">
        <title>Gluconobacter frateurii HD924 genome.</title>
        <authorList>
            <person name="Liu Y."/>
            <person name="Zhang P."/>
        </authorList>
    </citation>
    <scope>NUCLEOTIDE SEQUENCE [LARGE SCALE GENOMIC DNA]</scope>
    <source>
        <strain evidence="11 12">HD924</strain>
        <plasmid evidence="11 12">unnamed1</plasmid>
    </source>
</reference>
<keyword evidence="11" id="KW-0614">Plasmid</keyword>
<keyword evidence="4" id="KW-0067">ATP-binding</keyword>
<dbReference type="Proteomes" id="UP000323560">
    <property type="component" value="Plasmid unnamed1"/>
</dbReference>
<name>A0AAP9EV24_GLUTH</name>
<dbReference type="Gene3D" id="3.90.70.10">
    <property type="entry name" value="Cysteine proteinases"/>
    <property type="match status" value="1"/>
</dbReference>
<dbReference type="PROSITE" id="PS50893">
    <property type="entry name" value="ABC_TRANSPORTER_2"/>
    <property type="match status" value="1"/>
</dbReference>
<dbReference type="InterPro" id="IPR005074">
    <property type="entry name" value="Peptidase_C39"/>
</dbReference>
<proteinExistence type="predicted"/>
<dbReference type="PROSITE" id="PS50929">
    <property type="entry name" value="ABC_TM1F"/>
    <property type="match status" value="1"/>
</dbReference>
<dbReference type="RefSeq" id="WP_148621348.1">
    <property type="nucleotide sequence ID" value="NZ_CP043044.1"/>
</dbReference>
<evidence type="ECO:0000256" key="3">
    <source>
        <dbReference type="ARBA" id="ARBA00022741"/>
    </source>
</evidence>
<dbReference type="GO" id="GO:0034040">
    <property type="term" value="F:ATPase-coupled lipid transmembrane transporter activity"/>
    <property type="evidence" value="ECO:0007669"/>
    <property type="project" value="TreeGrafter"/>
</dbReference>
<dbReference type="GO" id="GO:0005886">
    <property type="term" value="C:plasma membrane"/>
    <property type="evidence" value="ECO:0007669"/>
    <property type="project" value="UniProtKB-SubCell"/>
</dbReference>
<dbReference type="PANTHER" id="PTHR24221">
    <property type="entry name" value="ATP-BINDING CASSETTE SUB-FAMILY B"/>
    <property type="match status" value="1"/>
</dbReference>
<dbReference type="Pfam" id="PF00664">
    <property type="entry name" value="ABC_membrane"/>
    <property type="match status" value="1"/>
</dbReference>
<evidence type="ECO:0000256" key="7">
    <source>
        <dbReference type="SAM" id="Phobius"/>
    </source>
</evidence>
<dbReference type="InterPro" id="IPR036640">
    <property type="entry name" value="ABC1_TM_sf"/>
</dbReference>
<gene>
    <name evidence="11" type="ORF">FXF46_16435</name>
</gene>
<feature type="domain" description="ABC transporter" evidence="8">
    <location>
        <begin position="486"/>
        <end position="705"/>
    </location>
</feature>
<dbReference type="PANTHER" id="PTHR24221:SF606">
    <property type="entry name" value="COLICIN V SECRETION-PROCESSING ATP-BINDING PROTEIN"/>
    <property type="match status" value="1"/>
</dbReference>
<evidence type="ECO:0000256" key="4">
    <source>
        <dbReference type="ARBA" id="ARBA00022840"/>
    </source>
</evidence>
<keyword evidence="2 7" id="KW-0812">Transmembrane</keyword>
<dbReference type="EMBL" id="CP043044">
    <property type="protein sequence ID" value="QEH97873.1"/>
    <property type="molecule type" value="Genomic_DNA"/>
</dbReference>
<dbReference type="PROSITE" id="PS50990">
    <property type="entry name" value="PEPTIDASE_C39"/>
    <property type="match status" value="1"/>
</dbReference>
<accession>A0AAP9EV24</accession>
<dbReference type="GO" id="GO:0140359">
    <property type="term" value="F:ABC-type transporter activity"/>
    <property type="evidence" value="ECO:0007669"/>
    <property type="project" value="InterPro"/>
</dbReference>
<dbReference type="SMART" id="SM00382">
    <property type="entry name" value="AAA"/>
    <property type="match status" value="1"/>
</dbReference>
<dbReference type="Pfam" id="PF03412">
    <property type="entry name" value="Peptidase_C39"/>
    <property type="match status" value="1"/>
</dbReference>
<evidence type="ECO:0000256" key="2">
    <source>
        <dbReference type="ARBA" id="ARBA00022692"/>
    </source>
</evidence>
<keyword evidence="5 7" id="KW-1133">Transmembrane helix</keyword>
<dbReference type="GO" id="GO:0008233">
    <property type="term" value="F:peptidase activity"/>
    <property type="evidence" value="ECO:0007669"/>
    <property type="project" value="InterPro"/>
</dbReference>
<dbReference type="GO" id="GO:0006508">
    <property type="term" value="P:proteolysis"/>
    <property type="evidence" value="ECO:0007669"/>
    <property type="project" value="InterPro"/>
</dbReference>
<feature type="domain" description="Peptidase C39" evidence="10">
    <location>
        <begin position="18"/>
        <end position="137"/>
    </location>
</feature>
<dbReference type="CDD" id="cd18567">
    <property type="entry name" value="ABC_6TM_CvaB_RaxB_like"/>
    <property type="match status" value="1"/>
</dbReference>
<evidence type="ECO:0000256" key="6">
    <source>
        <dbReference type="ARBA" id="ARBA00023136"/>
    </source>
</evidence>
<geneLocation type="plasmid" evidence="11 12">
    <name>unnamed1</name>
</geneLocation>
<protein>
    <submittedName>
        <fullName evidence="11">Peptidase domain-containing ABC transporter</fullName>
    </submittedName>
</protein>
<dbReference type="Pfam" id="PF00005">
    <property type="entry name" value="ABC_tran"/>
    <property type="match status" value="1"/>
</dbReference>
<dbReference type="InterPro" id="IPR003439">
    <property type="entry name" value="ABC_transporter-like_ATP-bd"/>
</dbReference>
<dbReference type="SUPFAM" id="SSF90123">
    <property type="entry name" value="ABC transporter transmembrane region"/>
    <property type="match status" value="1"/>
</dbReference>
<comment type="subcellular location">
    <subcellularLocation>
        <location evidence="1">Cell membrane</location>
        <topology evidence="1">Multi-pass membrane protein</topology>
    </subcellularLocation>
</comment>
<evidence type="ECO:0000313" key="11">
    <source>
        <dbReference type="EMBL" id="QEH97873.1"/>
    </source>
</evidence>
<organism evidence="11 12">
    <name type="scientific">Gluconobacter thailandicus</name>
    <dbReference type="NCBI Taxonomy" id="257438"/>
    <lineage>
        <taxon>Bacteria</taxon>
        <taxon>Pseudomonadati</taxon>
        <taxon>Pseudomonadota</taxon>
        <taxon>Alphaproteobacteria</taxon>
        <taxon>Acetobacterales</taxon>
        <taxon>Acetobacteraceae</taxon>
        <taxon>Gluconobacter</taxon>
    </lineage>
</organism>
<evidence type="ECO:0000256" key="5">
    <source>
        <dbReference type="ARBA" id="ARBA00022989"/>
    </source>
</evidence>
<dbReference type="InterPro" id="IPR039421">
    <property type="entry name" value="Type_1_exporter"/>
</dbReference>
<dbReference type="SUPFAM" id="SSF52540">
    <property type="entry name" value="P-loop containing nucleoside triphosphate hydrolases"/>
    <property type="match status" value="1"/>
</dbReference>
<feature type="transmembrane region" description="Helical" evidence="7">
    <location>
        <begin position="167"/>
        <end position="193"/>
    </location>
</feature>
<dbReference type="InterPro" id="IPR027417">
    <property type="entry name" value="P-loop_NTPase"/>
</dbReference>
<dbReference type="Gene3D" id="3.40.50.300">
    <property type="entry name" value="P-loop containing nucleotide triphosphate hydrolases"/>
    <property type="match status" value="1"/>
</dbReference>
<feature type="domain" description="ABC transmembrane type-1" evidence="9">
    <location>
        <begin position="171"/>
        <end position="443"/>
    </location>
</feature>
<dbReference type="KEGG" id="gti:FXF46_16435"/>
<dbReference type="GO" id="GO:0005524">
    <property type="term" value="F:ATP binding"/>
    <property type="evidence" value="ECO:0007669"/>
    <property type="project" value="UniProtKB-KW"/>
</dbReference>
<evidence type="ECO:0000256" key="1">
    <source>
        <dbReference type="ARBA" id="ARBA00004651"/>
    </source>
</evidence>
<feature type="transmembrane region" description="Helical" evidence="7">
    <location>
        <begin position="300"/>
        <end position="324"/>
    </location>
</feature>
<evidence type="ECO:0000313" key="12">
    <source>
        <dbReference type="Proteomes" id="UP000323560"/>
    </source>
</evidence>
<evidence type="ECO:0000259" key="9">
    <source>
        <dbReference type="PROSITE" id="PS50929"/>
    </source>
</evidence>
<evidence type="ECO:0000259" key="8">
    <source>
        <dbReference type="PROSITE" id="PS50893"/>
    </source>
</evidence>
<evidence type="ECO:0000259" key="10">
    <source>
        <dbReference type="PROSITE" id="PS50990"/>
    </source>
</evidence>
<dbReference type="InterPro" id="IPR017871">
    <property type="entry name" value="ABC_transporter-like_CS"/>
</dbReference>